<feature type="region of interest" description="Disordered" evidence="2">
    <location>
        <begin position="1"/>
        <end position="30"/>
    </location>
</feature>
<dbReference type="Proteomes" id="UP000319257">
    <property type="component" value="Unassembled WGS sequence"/>
</dbReference>
<feature type="repeat" description="TPR" evidence="1">
    <location>
        <begin position="67"/>
        <end position="100"/>
    </location>
</feature>
<evidence type="ECO:0000256" key="1">
    <source>
        <dbReference type="PROSITE-ProRule" id="PRU00339"/>
    </source>
</evidence>
<feature type="compositionally biased region" description="Basic residues" evidence="2">
    <location>
        <begin position="1"/>
        <end position="21"/>
    </location>
</feature>
<dbReference type="OrthoDB" id="1914839at2759"/>
<dbReference type="FunCoup" id="A0A507BLA9">
    <property type="interactions" value="276"/>
</dbReference>
<dbReference type="Gene3D" id="1.25.40.10">
    <property type="entry name" value="Tetratricopeptide repeat domain"/>
    <property type="match status" value="2"/>
</dbReference>
<dbReference type="Pfam" id="PF13181">
    <property type="entry name" value="TPR_8"/>
    <property type="match status" value="1"/>
</dbReference>
<dbReference type="AlphaFoldDB" id="A0A507BLA9"/>
<proteinExistence type="predicted"/>
<dbReference type="InParanoid" id="A0A507BLA9"/>
<reference evidence="3 4" key="1">
    <citation type="submission" date="2019-06" db="EMBL/GenBank/DDBJ databases">
        <title>Draft genome sequence of the filamentous fungus Phialemoniopsis curvata isolated from diesel fuel.</title>
        <authorList>
            <person name="Varaljay V.A."/>
            <person name="Lyon W.J."/>
            <person name="Crouch A.L."/>
            <person name="Drake C.E."/>
            <person name="Hollomon J.M."/>
            <person name="Nadeau L.J."/>
            <person name="Nunn H.S."/>
            <person name="Stevenson B.S."/>
            <person name="Bojanowski C.L."/>
            <person name="Crookes-Goodson W.J."/>
        </authorList>
    </citation>
    <scope>NUCLEOTIDE SEQUENCE [LARGE SCALE GENOMIC DNA]</scope>
    <source>
        <strain evidence="3 4">D216</strain>
    </source>
</reference>
<keyword evidence="4" id="KW-1185">Reference proteome</keyword>
<sequence>MAPRRPNAKKAKSKARSHTAPRKAQDKPPRQLLAEATALLEQADALAALAAANEALEATGDGGAYAGAALTLLGEIHLELGEPEQARAFLERAAAADPEGALPDENGGGVEKFMYLAQLSEDGGHDSVRWFNRGAEALRAQLRGLEAKLATTPKVASSRADLETLAADRKRRLADVLCAVAEVYMTDLSWEADCEAACEGLVTEATMLAPESADVWQTVASVRISQSREDDARAALGRSLEAWQALAPDDPSVPAFPMRVALVRLLMTVGLLEKAIEVVERLVKEDDQSVEVWYLGGYGLFLIGEALKKAEEEKKGGDDSSSKNWEEFWVSSRRWFRKCLKLFGQQMYEDDRLRDHAVECLDMITKVIGEAPEEEDGEEDGDEWEDEEDGDGDEEMAE</sequence>
<organism evidence="3 4">
    <name type="scientific">Thyridium curvatum</name>
    <dbReference type="NCBI Taxonomy" id="1093900"/>
    <lineage>
        <taxon>Eukaryota</taxon>
        <taxon>Fungi</taxon>
        <taxon>Dikarya</taxon>
        <taxon>Ascomycota</taxon>
        <taxon>Pezizomycotina</taxon>
        <taxon>Sordariomycetes</taxon>
        <taxon>Sordariomycetidae</taxon>
        <taxon>Thyridiales</taxon>
        <taxon>Thyridiaceae</taxon>
        <taxon>Thyridium</taxon>
    </lineage>
</organism>
<evidence type="ECO:0000313" key="3">
    <source>
        <dbReference type="EMBL" id="TPX17460.1"/>
    </source>
</evidence>
<gene>
    <name evidence="3" type="ORF">E0L32_003103</name>
</gene>
<dbReference type="SUPFAM" id="SSF48452">
    <property type="entry name" value="TPR-like"/>
    <property type="match status" value="1"/>
</dbReference>
<dbReference type="InterPro" id="IPR011990">
    <property type="entry name" value="TPR-like_helical_dom_sf"/>
</dbReference>
<name>A0A507BLA9_9PEZI</name>
<dbReference type="InterPro" id="IPR019734">
    <property type="entry name" value="TPR_rpt"/>
</dbReference>
<feature type="region of interest" description="Disordered" evidence="2">
    <location>
        <begin position="367"/>
        <end position="398"/>
    </location>
</feature>
<comment type="caution">
    <text evidence="3">The sequence shown here is derived from an EMBL/GenBank/DDBJ whole genome shotgun (WGS) entry which is preliminary data.</text>
</comment>
<feature type="compositionally biased region" description="Acidic residues" evidence="2">
    <location>
        <begin position="371"/>
        <end position="398"/>
    </location>
</feature>
<dbReference type="STRING" id="1093900.A0A507BLA9"/>
<accession>A0A507BLA9</accession>
<dbReference type="EMBL" id="SKBQ01000013">
    <property type="protein sequence ID" value="TPX17460.1"/>
    <property type="molecule type" value="Genomic_DNA"/>
</dbReference>
<evidence type="ECO:0000256" key="2">
    <source>
        <dbReference type="SAM" id="MobiDB-lite"/>
    </source>
</evidence>
<evidence type="ECO:0000313" key="4">
    <source>
        <dbReference type="Proteomes" id="UP000319257"/>
    </source>
</evidence>
<dbReference type="CDD" id="cd24142">
    <property type="entry name" value="ACL4-like"/>
    <property type="match status" value="1"/>
</dbReference>
<dbReference type="GeneID" id="41970550"/>
<dbReference type="PROSITE" id="PS50005">
    <property type="entry name" value="TPR"/>
    <property type="match status" value="1"/>
</dbReference>
<dbReference type="RefSeq" id="XP_030999171.1">
    <property type="nucleotide sequence ID" value="XM_031137367.1"/>
</dbReference>
<protein>
    <submittedName>
        <fullName evidence="3">Uncharacterized protein</fullName>
    </submittedName>
</protein>
<keyword evidence="1" id="KW-0802">TPR repeat</keyword>